<comment type="similarity">
    <text evidence="2">Belongs to the UPF0754 family.</text>
</comment>
<keyword evidence="4" id="KW-1133">Transmembrane helix</keyword>
<dbReference type="PANTHER" id="PTHR35791">
    <property type="entry name" value="UPF0754 MEMBRANE PROTEIN YHEB"/>
    <property type="match status" value="1"/>
</dbReference>
<dbReference type="PANTHER" id="PTHR35791:SF1">
    <property type="entry name" value="UPF0754 MEMBRANE PROTEIN YHEB"/>
    <property type="match status" value="1"/>
</dbReference>
<evidence type="ECO:0000256" key="3">
    <source>
        <dbReference type="ARBA" id="ARBA00022692"/>
    </source>
</evidence>
<name>A0ABY9JTX1_9BACI</name>
<dbReference type="RefSeq" id="WP_306019812.1">
    <property type="nucleotide sequence ID" value="NZ_CP129013.1"/>
</dbReference>
<gene>
    <name evidence="6" type="ORF">LC087_00755</name>
</gene>
<evidence type="ECO:0000256" key="5">
    <source>
        <dbReference type="ARBA" id="ARBA00023136"/>
    </source>
</evidence>
<dbReference type="Pfam" id="PF04286">
    <property type="entry name" value="DUF445"/>
    <property type="match status" value="1"/>
</dbReference>
<keyword evidence="5" id="KW-0472">Membrane</keyword>
<evidence type="ECO:0000313" key="7">
    <source>
        <dbReference type="Proteomes" id="UP001197974"/>
    </source>
</evidence>
<dbReference type="EMBL" id="CP129013">
    <property type="protein sequence ID" value="WLR42807.1"/>
    <property type="molecule type" value="Genomic_DNA"/>
</dbReference>
<dbReference type="Proteomes" id="UP001197974">
    <property type="component" value="Chromosome"/>
</dbReference>
<accession>A0ABY9JTX1</accession>
<comment type="subcellular location">
    <subcellularLocation>
        <location evidence="1">Endomembrane system</location>
    </subcellularLocation>
</comment>
<evidence type="ECO:0000256" key="4">
    <source>
        <dbReference type="ARBA" id="ARBA00022989"/>
    </source>
</evidence>
<keyword evidence="3" id="KW-0812">Transmembrane</keyword>
<dbReference type="InterPro" id="IPR007383">
    <property type="entry name" value="DUF445"/>
</dbReference>
<keyword evidence="7" id="KW-1185">Reference proteome</keyword>
<evidence type="ECO:0000256" key="2">
    <source>
        <dbReference type="ARBA" id="ARBA00008053"/>
    </source>
</evidence>
<reference evidence="6 7" key="1">
    <citation type="submission" date="2023-06" db="EMBL/GenBank/DDBJ databases">
        <title>Five Gram-positive bacteria isolated from mangrove sediments in Shenzhen, Guangdong, China.</title>
        <authorList>
            <person name="Yu S."/>
            <person name="Zheng W."/>
            <person name="Huang Y."/>
        </authorList>
    </citation>
    <scope>NUCLEOTIDE SEQUENCE [LARGE SCALE GENOMIC DNA]</scope>
    <source>
        <strain evidence="6 7">SaN35-3</strain>
    </source>
</reference>
<evidence type="ECO:0000313" key="6">
    <source>
        <dbReference type="EMBL" id="WLR42807.1"/>
    </source>
</evidence>
<evidence type="ECO:0000256" key="1">
    <source>
        <dbReference type="ARBA" id="ARBA00004308"/>
    </source>
</evidence>
<protein>
    <submittedName>
        <fullName evidence="6">DUF445 family protein</fullName>
    </submittedName>
</protein>
<sequence length="387" mass="45420">MEIAFLILFMVIIGSVIGGVTNSLAIKMLFRPYKALYIFGKRVPFTPGLIPKRRDELAVQLGRMVVDHLLTYDVFMKRFQSELFKEKLTLLVEKKIAEWLTSDQSIYQLAEKMSIEQLDDKLENQMVHFVQKKINGWLHEDNRIKDLLPSQIDRDYYIGKVVEMIIEKGMTYFQSSEGEEKLGQLVDDFFADKGKIAAMVQMFIGNSNLVDRIQPEIIKFLNSQGTKDMLQSFLYKEWERVQEQPLGELVPNLSPIRKEVTEFVVRKIDLKEILYRPVRDLTSSFYEEAVEKGTVTVIRTINQMIIHQAEKLIQGLKIDQMVTEQVEAFELEELEEMVLSIAKKRTKNDYIPRCLIRRPHRFRSSDDRFLYLRNTNKNTFIRMKDIV</sequence>
<proteinExistence type="inferred from homology"/>
<organism evidence="6 7">
    <name type="scientific">Bacillus carboniphilus</name>
    <dbReference type="NCBI Taxonomy" id="86663"/>
    <lineage>
        <taxon>Bacteria</taxon>
        <taxon>Bacillati</taxon>
        <taxon>Bacillota</taxon>
        <taxon>Bacilli</taxon>
        <taxon>Bacillales</taxon>
        <taxon>Bacillaceae</taxon>
        <taxon>Bacillus</taxon>
    </lineage>
</organism>